<dbReference type="CDD" id="cd16936">
    <property type="entry name" value="HATPase_RsbW-like"/>
    <property type="match status" value="1"/>
</dbReference>
<feature type="compositionally biased region" description="Low complexity" evidence="2">
    <location>
        <begin position="140"/>
        <end position="153"/>
    </location>
</feature>
<keyword evidence="4" id="KW-0067">ATP-binding</keyword>
<feature type="domain" description="Histidine kinase/HSP90-like ATPase" evidence="3">
    <location>
        <begin position="24"/>
        <end position="134"/>
    </location>
</feature>
<gene>
    <name evidence="4" type="ORF">ACIBP5_34390</name>
</gene>
<keyword evidence="1" id="KW-0418">Kinase</keyword>
<keyword evidence="4" id="KW-0547">Nucleotide-binding</keyword>
<keyword evidence="5" id="KW-1185">Reference proteome</keyword>
<sequence length="164" mass="17151">MNDPGDADLPPPLDAEFDFDDSGLAATRAEVQRRAHEHGLTGERLGDFVMAVNECLVNVVAHAGGRGRVRLGVEGSSLFCEITDSGPGIPQRFLDDTGLPEPSQMGGRGIWLIRRLTDGAAFATGPAGTTVLMVMRLPRDAAPPARPGGPAVPTHHTPRAGGTP</sequence>
<keyword evidence="1" id="KW-0723">Serine/threonine-protein kinase</keyword>
<dbReference type="Pfam" id="PF13581">
    <property type="entry name" value="HATPase_c_2"/>
    <property type="match status" value="1"/>
</dbReference>
<evidence type="ECO:0000259" key="3">
    <source>
        <dbReference type="Pfam" id="PF13581"/>
    </source>
</evidence>
<proteinExistence type="predicted"/>
<evidence type="ECO:0000256" key="2">
    <source>
        <dbReference type="SAM" id="MobiDB-lite"/>
    </source>
</evidence>
<evidence type="ECO:0000313" key="4">
    <source>
        <dbReference type="EMBL" id="MFI7445087.1"/>
    </source>
</evidence>
<feature type="region of interest" description="Disordered" evidence="2">
    <location>
        <begin position="140"/>
        <end position="164"/>
    </location>
</feature>
<dbReference type="EMBL" id="JBITMB010000011">
    <property type="protein sequence ID" value="MFI7445087.1"/>
    <property type="molecule type" value="Genomic_DNA"/>
</dbReference>
<dbReference type="InterPro" id="IPR003594">
    <property type="entry name" value="HATPase_dom"/>
</dbReference>
<accession>A0ABW8AGC1</accession>
<protein>
    <submittedName>
        <fullName evidence="4">ATP-binding protein</fullName>
    </submittedName>
</protein>
<name>A0ABW8AGC1_9ACTN</name>
<evidence type="ECO:0000313" key="5">
    <source>
        <dbReference type="Proteomes" id="UP001612928"/>
    </source>
</evidence>
<dbReference type="PANTHER" id="PTHR35526">
    <property type="entry name" value="ANTI-SIGMA-F FACTOR RSBW-RELATED"/>
    <property type="match status" value="1"/>
</dbReference>
<dbReference type="Gene3D" id="3.30.565.10">
    <property type="entry name" value="Histidine kinase-like ATPase, C-terminal domain"/>
    <property type="match status" value="1"/>
</dbReference>
<dbReference type="PANTHER" id="PTHR35526:SF3">
    <property type="entry name" value="ANTI-SIGMA-F FACTOR RSBW"/>
    <property type="match status" value="1"/>
</dbReference>
<dbReference type="InterPro" id="IPR050267">
    <property type="entry name" value="Anti-sigma-factor_SerPK"/>
</dbReference>
<keyword evidence="1" id="KW-0808">Transferase</keyword>
<dbReference type="InterPro" id="IPR036890">
    <property type="entry name" value="HATPase_C_sf"/>
</dbReference>
<dbReference type="GO" id="GO:0005524">
    <property type="term" value="F:ATP binding"/>
    <property type="evidence" value="ECO:0007669"/>
    <property type="project" value="UniProtKB-KW"/>
</dbReference>
<reference evidence="4 5" key="1">
    <citation type="submission" date="2024-10" db="EMBL/GenBank/DDBJ databases">
        <title>The Natural Products Discovery Center: Release of the First 8490 Sequenced Strains for Exploring Actinobacteria Biosynthetic Diversity.</title>
        <authorList>
            <person name="Kalkreuter E."/>
            <person name="Kautsar S.A."/>
            <person name="Yang D."/>
            <person name="Bader C.D."/>
            <person name="Teijaro C.N."/>
            <person name="Fluegel L."/>
            <person name="Davis C.M."/>
            <person name="Simpson J.R."/>
            <person name="Lauterbach L."/>
            <person name="Steele A.D."/>
            <person name="Gui C."/>
            <person name="Meng S."/>
            <person name="Li G."/>
            <person name="Viehrig K."/>
            <person name="Ye F."/>
            <person name="Su P."/>
            <person name="Kiefer A.F."/>
            <person name="Nichols A."/>
            <person name="Cepeda A.J."/>
            <person name="Yan W."/>
            <person name="Fan B."/>
            <person name="Jiang Y."/>
            <person name="Adhikari A."/>
            <person name="Zheng C.-J."/>
            <person name="Schuster L."/>
            <person name="Cowan T.M."/>
            <person name="Smanski M.J."/>
            <person name="Chevrette M.G."/>
            <person name="De Carvalho L.P.S."/>
            <person name="Shen B."/>
        </authorList>
    </citation>
    <scope>NUCLEOTIDE SEQUENCE [LARGE SCALE GENOMIC DNA]</scope>
    <source>
        <strain evidence="4 5">NPDC049503</strain>
    </source>
</reference>
<dbReference type="SUPFAM" id="SSF55874">
    <property type="entry name" value="ATPase domain of HSP90 chaperone/DNA topoisomerase II/histidine kinase"/>
    <property type="match status" value="1"/>
</dbReference>
<organism evidence="4 5">
    <name type="scientific">Nonomuraea indica</name>
    <dbReference type="NCBI Taxonomy" id="1581193"/>
    <lineage>
        <taxon>Bacteria</taxon>
        <taxon>Bacillati</taxon>
        <taxon>Actinomycetota</taxon>
        <taxon>Actinomycetes</taxon>
        <taxon>Streptosporangiales</taxon>
        <taxon>Streptosporangiaceae</taxon>
        <taxon>Nonomuraea</taxon>
    </lineage>
</organism>
<comment type="caution">
    <text evidence="4">The sequence shown here is derived from an EMBL/GenBank/DDBJ whole genome shotgun (WGS) entry which is preliminary data.</text>
</comment>
<evidence type="ECO:0000256" key="1">
    <source>
        <dbReference type="ARBA" id="ARBA00022527"/>
    </source>
</evidence>
<dbReference type="Proteomes" id="UP001612928">
    <property type="component" value="Unassembled WGS sequence"/>
</dbReference>
<dbReference type="RefSeq" id="WP_397025480.1">
    <property type="nucleotide sequence ID" value="NZ_JBITMB010000011.1"/>
</dbReference>